<dbReference type="InterPro" id="IPR013103">
    <property type="entry name" value="RVT_2"/>
</dbReference>
<gene>
    <name evidence="4" type="ORF">Sradi_0671900</name>
</gene>
<dbReference type="InterPro" id="IPR036397">
    <property type="entry name" value="RNaseH_sf"/>
</dbReference>
<dbReference type="Pfam" id="PF07727">
    <property type="entry name" value="RVT_2"/>
    <property type="match status" value="1"/>
</dbReference>
<proteinExistence type="predicted"/>
<name>A0AAW2VLK7_SESRA</name>
<dbReference type="InterPro" id="IPR001584">
    <property type="entry name" value="Integrase_cat-core"/>
</dbReference>
<dbReference type="PANTHER" id="PTHR42648">
    <property type="entry name" value="TRANSPOSASE, PUTATIVE-RELATED"/>
    <property type="match status" value="1"/>
</dbReference>
<dbReference type="GO" id="GO:0016787">
    <property type="term" value="F:hydrolase activity"/>
    <property type="evidence" value="ECO:0007669"/>
    <property type="project" value="UniProtKB-KW"/>
</dbReference>
<evidence type="ECO:0000313" key="4">
    <source>
        <dbReference type="EMBL" id="KAL0430459.1"/>
    </source>
</evidence>
<dbReference type="InterPro" id="IPR012337">
    <property type="entry name" value="RNaseH-like_sf"/>
</dbReference>
<organism evidence="4">
    <name type="scientific">Sesamum radiatum</name>
    <name type="common">Black benniseed</name>
    <dbReference type="NCBI Taxonomy" id="300843"/>
    <lineage>
        <taxon>Eukaryota</taxon>
        <taxon>Viridiplantae</taxon>
        <taxon>Streptophyta</taxon>
        <taxon>Embryophyta</taxon>
        <taxon>Tracheophyta</taxon>
        <taxon>Spermatophyta</taxon>
        <taxon>Magnoliopsida</taxon>
        <taxon>eudicotyledons</taxon>
        <taxon>Gunneridae</taxon>
        <taxon>Pentapetalae</taxon>
        <taxon>asterids</taxon>
        <taxon>lamiids</taxon>
        <taxon>Lamiales</taxon>
        <taxon>Pedaliaceae</taxon>
        <taxon>Sesamum</taxon>
    </lineage>
</organism>
<reference evidence="4" key="2">
    <citation type="journal article" date="2024" name="Plant">
        <title>Genomic evolution and insights into agronomic trait innovations of Sesamum species.</title>
        <authorList>
            <person name="Miao H."/>
            <person name="Wang L."/>
            <person name="Qu L."/>
            <person name="Liu H."/>
            <person name="Sun Y."/>
            <person name="Le M."/>
            <person name="Wang Q."/>
            <person name="Wei S."/>
            <person name="Zheng Y."/>
            <person name="Lin W."/>
            <person name="Duan Y."/>
            <person name="Cao H."/>
            <person name="Xiong S."/>
            <person name="Wang X."/>
            <person name="Wei L."/>
            <person name="Li C."/>
            <person name="Ma Q."/>
            <person name="Ju M."/>
            <person name="Zhao R."/>
            <person name="Li G."/>
            <person name="Mu C."/>
            <person name="Tian Q."/>
            <person name="Mei H."/>
            <person name="Zhang T."/>
            <person name="Gao T."/>
            <person name="Zhang H."/>
        </authorList>
    </citation>
    <scope>NUCLEOTIDE SEQUENCE</scope>
    <source>
        <strain evidence="4">G02</strain>
    </source>
</reference>
<dbReference type="GO" id="GO:0015074">
    <property type="term" value="P:DNA integration"/>
    <property type="evidence" value="ECO:0007669"/>
    <property type="project" value="InterPro"/>
</dbReference>
<comment type="caution">
    <text evidence="4">The sequence shown here is derived from an EMBL/GenBank/DDBJ whole genome shotgun (WGS) entry which is preliminary data.</text>
</comment>
<dbReference type="EMBL" id="JACGWJ010000003">
    <property type="protein sequence ID" value="KAL0430459.1"/>
    <property type="molecule type" value="Genomic_DNA"/>
</dbReference>
<dbReference type="GO" id="GO:0046872">
    <property type="term" value="F:metal ion binding"/>
    <property type="evidence" value="ECO:0007669"/>
    <property type="project" value="UniProtKB-KW"/>
</dbReference>
<dbReference type="GO" id="GO:0003676">
    <property type="term" value="F:nucleic acid binding"/>
    <property type="evidence" value="ECO:0007669"/>
    <property type="project" value="InterPro"/>
</dbReference>
<dbReference type="PROSITE" id="PS50994">
    <property type="entry name" value="INTEGRASE"/>
    <property type="match status" value="1"/>
</dbReference>
<dbReference type="InterPro" id="IPR039537">
    <property type="entry name" value="Retrotran_Ty1/copia-like"/>
</dbReference>
<keyword evidence="1" id="KW-0479">Metal-binding</keyword>
<sequence>MHQKTCAYTPQQNSVVERNHKHLLQVTRSLMLQSKLPKTFWGESILAATYIINRLPSVVLNWQTPYELLYNAQPNCSHLKAFGCLCYATNTLPYDNDTPLQKHLEPVGLTQPTIVPTILDISAEAPQTVETSQTRRTSRTRNPPVRMQDYVHITTSNDPNNILDHTNDFHEPLSYDDAKCKQAKCKQVWLDAMQEEFDALEKNNTWEITTLPSDKRAIGCRWVYKVKRRPDGSVDSYKTRLVAKGYSQVEGTDYADSFSLVAKLVTVRLFLAIAAAKRWNVHQTDINNAFLHSSLDEEDATSPRLP</sequence>
<feature type="domain" description="Integrase catalytic" evidence="3">
    <location>
        <begin position="1"/>
        <end position="73"/>
    </location>
</feature>
<reference evidence="4" key="1">
    <citation type="submission" date="2020-06" db="EMBL/GenBank/DDBJ databases">
        <authorList>
            <person name="Li T."/>
            <person name="Hu X."/>
            <person name="Zhang T."/>
            <person name="Song X."/>
            <person name="Zhang H."/>
            <person name="Dai N."/>
            <person name="Sheng W."/>
            <person name="Hou X."/>
            <person name="Wei L."/>
        </authorList>
    </citation>
    <scope>NUCLEOTIDE SEQUENCE</scope>
    <source>
        <strain evidence="4">G02</strain>
        <tissue evidence="4">Leaf</tissue>
    </source>
</reference>
<evidence type="ECO:0000259" key="3">
    <source>
        <dbReference type="PROSITE" id="PS50994"/>
    </source>
</evidence>
<dbReference type="PANTHER" id="PTHR42648:SF31">
    <property type="entry name" value="RNA-DIRECTED DNA POLYMERASE"/>
    <property type="match status" value="1"/>
</dbReference>
<evidence type="ECO:0000256" key="2">
    <source>
        <dbReference type="ARBA" id="ARBA00022801"/>
    </source>
</evidence>
<protein>
    <submittedName>
        <fullName evidence="4">Retrovirus-related Pol polyprotein from transposon TNT 1-94</fullName>
    </submittedName>
</protein>
<accession>A0AAW2VLK7</accession>
<dbReference type="Gene3D" id="3.30.420.10">
    <property type="entry name" value="Ribonuclease H-like superfamily/Ribonuclease H"/>
    <property type="match status" value="1"/>
</dbReference>
<evidence type="ECO:0000256" key="1">
    <source>
        <dbReference type="ARBA" id="ARBA00022723"/>
    </source>
</evidence>
<keyword evidence="2" id="KW-0378">Hydrolase</keyword>
<dbReference type="AlphaFoldDB" id="A0AAW2VLK7"/>
<dbReference type="SUPFAM" id="SSF53098">
    <property type="entry name" value="Ribonuclease H-like"/>
    <property type="match status" value="1"/>
</dbReference>